<sequence length="28" mass="3384">MNQAPGWQEEHWLVDMATDPLRREPQTF</sequence>
<evidence type="ECO:0000256" key="1">
    <source>
        <dbReference type="SAM" id="MobiDB-lite"/>
    </source>
</evidence>
<accession>A0A382LHW2</accession>
<evidence type="ECO:0000313" key="2">
    <source>
        <dbReference type="EMBL" id="SVC36358.1"/>
    </source>
</evidence>
<name>A0A382LHW2_9ZZZZ</name>
<dbReference type="AlphaFoldDB" id="A0A382LHW2"/>
<organism evidence="2">
    <name type="scientific">marine metagenome</name>
    <dbReference type="NCBI Taxonomy" id="408172"/>
    <lineage>
        <taxon>unclassified sequences</taxon>
        <taxon>metagenomes</taxon>
        <taxon>ecological metagenomes</taxon>
    </lineage>
</organism>
<gene>
    <name evidence="2" type="ORF">METZ01_LOCUS289212</name>
</gene>
<proteinExistence type="predicted"/>
<dbReference type="EMBL" id="UINC01087195">
    <property type="protein sequence ID" value="SVC36358.1"/>
    <property type="molecule type" value="Genomic_DNA"/>
</dbReference>
<feature type="region of interest" description="Disordered" evidence="1">
    <location>
        <begin position="1"/>
        <end position="28"/>
    </location>
</feature>
<reference evidence="2" key="1">
    <citation type="submission" date="2018-05" db="EMBL/GenBank/DDBJ databases">
        <authorList>
            <person name="Lanie J.A."/>
            <person name="Ng W.-L."/>
            <person name="Kazmierczak K.M."/>
            <person name="Andrzejewski T.M."/>
            <person name="Davidsen T.M."/>
            <person name="Wayne K.J."/>
            <person name="Tettelin H."/>
            <person name="Glass J.I."/>
            <person name="Rusch D."/>
            <person name="Podicherti R."/>
            <person name="Tsui H.-C.T."/>
            <person name="Winkler M.E."/>
        </authorList>
    </citation>
    <scope>NUCLEOTIDE SEQUENCE</scope>
</reference>
<protein>
    <submittedName>
        <fullName evidence="2">Uncharacterized protein</fullName>
    </submittedName>
</protein>